<gene>
    <name evidence="1" type="ORF">EDF87_11099</name>
</gene>
<dbReference type="EMBL" id="SOCQ01000010">
    <property type="protein sequence ID" value="TDV44605.1"/>
    <property type="molecule type" value="Genomic_DNA"/>
</dbReference>
<proteinExistence type="predicted"/>
<comment type="caution">
    <text evidence="1">The sequence shown here is derived from an EMBL/GenBank/DDBJ whole genome shotgun (WGS) entry which is preliminary data.</text>
</comment>
<name>A0A4R7V840_9PSED</name>
<accession>A0A4R7V840</accession>
<protein>
    <submittedName>
        <fullName evidence="1">Uncharacterized protein</fullName>
    </submittedName>
</protein>
<dbReference type="AlphaFoldDB" id="A0A4R7V840"/>
<dbReference type="Proteomes" id="UP000295804">
    <property type="component" value="Unassembled WGS sequence"/>
</dbReference>
<evidence type="ECO:0000313" key="1">
    <source>
        <dbReference type="EMBL" id="TDV44605.1"/>
    </source>
</evidence>
<sequence>MRMKQGAGLIGVQSTRAYAVLEERSHCVIPS</sequence>
<organism evidence="1 2">
    <name type="scientific">Pseudomonas helmanticensis</name>
    <dbReference type="NCBI Taxonomy" id="1471381"/>
    <lineage>
        <taxon>Bacteria</taxon>
        <taxon>Pseudomonadati</taxon>
        <taxon>Pseudomonadota</taxon>
        <taxon>Gammaproteobacteria</taxon>
        <taxon>Pseudomonadales</taxon>
        <taxon>Pseudomonadaceae</taxon>
        <taxon>Pseudomonas</taxon>
    </lineage>
</organism>
<reference evidence="1 2" key="1">
    <citation type="submission" date="2019-03" db="EMBL/GenBank/DDBJ databases">
        <title>Genomic analyses of the natural microbiome of Caenorhabditis elegans.</title>
        <authorList>
            <person name="Samuel B."/>
        </authorList>
    </citation>
    <scope>NUCLEOTIDE SEQUENCE [LARGE SCALE GENOMIC DNA]</scope>
    <source>
        <strain evidence="1 2">BIGb0525</strain>
    </source>
</reference>
<evidence type="ECO:0000313" key="2">
    <source>
        <dbReference type="Proteomes" id="UP000295804"/>
    </source>
</evidence>